<proteinExistence type="inferred from homology"/>
<dbReference type="RefSeq" id="XP_045950982.1">
    <property type="nucleotide sequence ID" value="XM_046098950.1"/>
</dbReference>
<feature type="transmembrane region" description="Helical" evidence="9">
    <location>
        <begin position="100"/>
        <end position="120"/>
    </location>
</feature>
<feature type="transmembrane region" description="Helical" evidence="9">
    <location>
        <begin position="371"/>
        <end position="391"/>
    </location>
</feature>
<evidence type="ECO:0000256" key="6">
    <source>
        <dbReference type="ARBA" id="ARBA00022989"/>
    </source>
</evidence>
<dbReference type="GO" id="GO:0042908">
    <property type="term" value="P:xenobiotic transport"/>
    <property type="evidence" value="ECO:0007669"/>
    <property type="project" value="UniProtKB-ARBA"/>
</dbReference>
<evidence type="ECO:0000256" key="7">
    <source>
        <dbReference type="ARBA" id="ARBA00023136"/>
    </source>
</evidence>
<dbReference type="PANTHER" id="PTHR23502">
    <property type="entry name" value="MAJOR FACILITATOR SUPERFAMILY"/>
    <property type="match status" value="1"/>
</dbReference>
<dbReference type="Pfam" id="PF07690">
    <property type="entry name" value="MFS_1"/>
    <property type="match status" value="1"/>
</dbReference>
<evidence type="ECO:0000256" key="2">
    <source>
        <dbReference type="ARBA" id="ARBA00004236"/>
    </source>
</evidence>
<feature type="transmembrane region" description="Helical" evidence="9">
    <location>
        <begin position="412"/>
        <end position="431"/>
    </location>
</feature>
<feature type="transmembrane region" description="Helical" evidence="9">
    <location>
        <begin position="443"/>
        <end position="464"/>
    </location>
</feature>
<comment type="similarity">
    <text evidence="3">Belongs to the major facilitator superfamily.</text>
</comment>
<feature type="domain" description="Major facilitator superfamily (MFS) profile" evidence="10">
    <location>
        <begin position="102"/>
        <end position="539"/>
    </location>
</feature>
<dbReference type="PROSITE" id="PS50850">
    <property type="entry name" value="MFS"/>
    <property type="match status" value="1"/>
</dbReference>
<comment type="subcellular location">
    <subcellularLocation>
        <location evidence="2">Cell membrane</location>
    </subcellularLocation>
    <subcellularLocation>
        <location evidence="1">Membrane</location>
        <topology evidence="1">Multi-pass membrane protein</topology>
    </subcellularLocation>
</comment>
<evidence type="ECO:0000259" key="10">
    <source>
        <dbReference type="PROSITE" id="PS50850"/>
    </source>
</evidence>
<feature type="transmembrane region" description="Helical" evidence="9">
    <location>
        <begin position="505"/>
        <end position="525"/>
    </location>
</feature>
<gene>
    <name evidence="11" type="ORF">BKA67DRAFT_528511</name>
</gene>
<dbReference type="InterPro" id="IPR005829">
    <property type="entry name" value="Sugar_transporter_CS"/>
</dbReference>
<keyword evidence="7 9" id="KW-0472">Membrane</keyword>
<sequence>MAETAREGFFNELSNGHYEPRQTGVRNTTCPRSRSQSAASTSIRRMRSNNGHGCADLEDSNDEAGVAAGNGVGEKDNFEVAWDGDDDPMCPRSMSLLHKWAIVIIVGTGSLCVTCASSIYTSTYDQMNPEFGISTIVGTLGLSTFVLGIALGPLLMGPLSEFFGRRPIYLVSWTMFLIWIIPSAVAKNAETMIVVRFFDGFAGSSFLSVAGGTVSDIFKKDAIQGPMTIISLSPFIVGPSLGPLLGGFVNSYTHWRWTYYFLLIWAAIMLALIVFFAPETYHPIKLREKARSLRKETGDERWRAPMEKSEKSIARTVGYSLLRPFQLLMFEPMCLALDIFSAILLGILYLFFGAFGVVFGNAYGFNLWQTGLAFLGIFTGMITASATSPVWRKVHSRLVAGNNGISEPEFHLPPAVAGAVLVPIGLFWFAWSSYPWVHWMVPIVGSGVFGMGTLLVFTGIFTFLVDAYPLYAASALAANAFTRCAFAAAFPLFGLQMYHKLGNQWASTLLAFLTVAMMPFPWLFFRYGKRLRENSKYAT</sequence>
<dbReference type="FunFam" id="1.20.1250.20:FF:000082">
    <property type="entry name" value="MFS multidrug transporter, putative"/>
    <property type="match status" value="1"/>
</dbReference>
<evidence type="ECO:0000256" key="9">
    <source>
        <dbReference type="SAM" id="Phobius"/>
    </source>
</evidence>
<dbReference type="Gene3D" id="1.20.1250.20">
    <property type="entry name" value="MFS general substrate transporter like domains"/>
    <property type="match status" value="1"/>
</dbReference>
<keyword evidence="12" id="KW-1185">Reference proteome</keyword>
<dbReference type="InterPro" id="IPR020846">
    <property type="entry name" value="MFS_dom"/>
</dbReference>
<feature type="transmembrane region" description="Helical" evidence="9">
    <location>
        <begin position="132"/>
        <end position="156"/>
    </location>
</feature>
<protein>
    <submittedName>
        <fullName evidence="11">Major facilitator superfamily domain-containing protein</fullName>
    </submittedName>
</protein>
<comment type="caution">
    <text evidence="11">The sequence shown here is derived from an EMBL/GenBank/DDBJ whole genome shotgun (WGS) entry which is preliminary data.</text>
</comment>
<dbReference type="GeneID" id="70127842"/>
<evidence type="ECO:0000313" key="11">
    <source>
        <dbReference type="EMBL" id="KAH6639908.1"/>
    </source>
</evidence>
<keyword evidence="6 9" id="KW-1133">Transmembrane helix</keyword>
<dbReference type="EMBL" id="JAGPXC010000014">
    <property type="protein sequence ID" value="KAH6639908.1"/>
    <property type="molecule type" value="Genomic_DNA"/>
</dbReference>
<keyword evidence="4" id="KW-1003">Cell membrane</keyword>
<dbReference type="GO" id="GO:0022857">
    <property type="term" value="F:transmembrane transporter activity"/>
    <property type="evidence" value="ECO:0007669"/>
    <property type="project" value="InterPro"/>
</dbReference>
<dbReference type="PANTHER" id="PTHR23502:SF7">
    <property type="entry name" value="DRUG_PROTON ANTIPORTER YHK8-RELATED"/>
    <property type="match status" value="1"/>
</dbReference>
<dbReference type="InterPro" id="IPR036259">
    <property type="entry name" value="MFS_trans_sf"/>
</dbReference>
<dbReference type="GO" id="GO:0005886">
    <property type="term" value="C:plasma membrane"/>
    <property type="evidence" value="ECO:0007669"/>
    <property type="project" value="UniProtKB-SubCell"/>
</dbReference>
<name>A0A9P8REC2_9PEZI</name>
<feature type="transmembrane region" description="Helical" evidence="9">
    <location>
        <begin position="226"/>
        <end position="245"/>
    </location>
</feature>
<evidence type="ECO:0000256" key="5">
    <source>
        <dbReference type="ARBA" id="ARBA00022692"/>
    </source>
</evidence>
<dbReference type="OrthoDB" id="3561359at2759"/>
<evidence type="ECO:0000256" key="4">
    <source>
        <dbReference type="ARBA" id="ARBA00022475"/>
    </source>
</evidence>
<dbReference type="CDD" id="cd17323">
    <property type="entry name" value="MFS_Tpo1_MDR_like"/>
    <property type="match status" value="1"/>
</dbReference>
<reference evidence="11" key="1">
    <citation type="journal article" date="2021" name="Nat. Commun.">
        <title>Genetic determinants of endophytism in the Arabidopsis root mycobiome.</title>
        <authorList>
            <person name="Mesny F."/>
            <person name="Miyauchi S."/>
            <person name="Thiergart T."/>
            <person name="Pickel B."/>
            <person name="Atanasova L."/>
            <person name="Karlsson M."/>
            <person name="Huettel B."/>
            <person name="Barry K.W."/>
            <person name="Haridas S."/>
            <person name="Chen C."/>
            <person name="Bauer D."/>
            <person name="Andreopoulos W."/>
            <person name="Pangilinan J."/>
            <person name="LaButti K."/>
            <person name="Riley R."/>
            <person name="Lipzen A."/>
            <person name="Clum A."/>
            <person name="Drula E."/>
            <person name="Henrissat B."/>
            <person name="Kohler A."/>
            <person name="Grigoriev I.V."/>
            <person name="Martin F.M."/>
            <person name="Hacquard S."/>
        </authorList>
    </citation>
    <scope>NUCLEOTIDE SEQUENCE</scope>
    <source>
        <strain evidence="11">MPI-SDFR-AT-0073</strain>
    </source>
</reference>
<dbReference type="SUPFAM" id="SSF103473">
    <property type="entry name" value="MFS general substrate transporter"/>
    <property type="match status" value="1"/>
</dbReference>
<evidence type="ECO:0000256" key="1">
    <source>
        <dbReference type="ARBA" id="ARBA00004141"/>
    </source>
</evidence>
<evidence type="ECO:0000313" key="12">
    <source>
        <dbReference type="Proteomes" id="UP000758603"/>
    </source>
</evidence>
<feature type="transmembrane region" description="Helical" evidence="9">
    <location>
        <begin position="335"/>
        <end position="359"/>
    </location>
</feature>
<organism evidence="11 12">
    <name type="scientific">Truncatella angustata</name>
    <dbReference type="NCBI Taxonomy" id="152316"/>
    <lineage>
        <taxon>Eukaryota</taxon>
        <taxon>Fungi</taxon>
        <taxon>Dikarya</taxon>
        <taxon>Ascomycota</taxon>
        <taxon>Pezizomycotina</taxon>
        <taxon>Sordariomycetes</taxon>
        <taxon>Xylariomycetidae</taxon>
        <taxon>Amphisphaeriales</taxon>
        <taxon>Sporocadaceae</taxon>
        <taxon>Truncatella</taxon>
    </lineage>
</organism>
<accession>A0A9P8REC2</accession>
<evidence type="ECO:0000256" key="3">
    <source>
        <dbReference type="ARBA" id="ARBA00008335"/>
    </source>
</evidence>
<evidence type="ECO:0000256" key="8">
    <source>
        <dbReference type="SAM" id="MobiDB-lite"/>
    </source>
</evidence>
<dbReference type="InterPro" id="IPR011701">
    <property type="entry name" value="MFS"/>
</dbReference>
<dbReference type="GO" id="GO:0140115">
    <property type="term" value="P:export across plasma membrane"/>
    <property type="evidence" value="ECO:0007669"/>
    <property type="project" value="UniProtKB-ARBA"/>
</dbReference>
<feature type="compositionally biased region" description="Polar residues" evidence="8">
    <location>
        <begin position="24"/>
        <end position="51"/>
    </location>
</feature>
<keyword evidence="5 9" id="KW-0812">Transmembrane</keyword>
<dbReference type="AlphaFoldDB" id="A0A9P8REC2"/>
<dbReference type="PROSITE" id="PS00216">
    <property type="entry name" value="SUGAR_TRANSPORT_1"/>
    <property type="match status" value="1"/>
</dbReference>
<feature type="transmembrane region" description="Helical" evidence="9">
    <location>
        <begin position="168"/>
        <end position="186"/>
    </location>
</feature>
<feature type="region of interest" description="Disordered" evidence="8">
    <location>
        <begin position="1"/>
        <end position="60"/>
    </location>
</feature>
<feature type="transmembrane region" description="Helical" evidence="9">
    <location>
        <begin position="257"/>
        <end position="277"/>
    </location>
</feature>
<dbReference type="Proteomes" id="UP000758603">
    <property type="component" value="Unassembled WGS sequence"/>
</dbReference>
<feature type="transmembrane region" description="Helical" evidence="9">
    <location>
        <begin position="192"/>
        <end position="214"/>
    </location>
</feature>